<gene>
    <name evidence="2" type="ORF">AX774_g3637</name>
</gene>
<organism evidence="2 3">
    <name type="scientific">Zancudomyces culisetae</name>
    <name type="common">Gut fungus</name>
    <name type="synonym">Smittium culisetae</name>
    <dbReference type="NCBI Taxonomy" id="1213189"/>
    <lineage>
        <taxon>Eukaryota</taxon>
        <taxon>Fungi</taxon>
        <taxon>Fungi incertae sedis</taxon>
        <taxon>Zoopagomycota</taxon>
        <taxon>Kickxellomycotina</taxon>
        <taxon>Harpellomycetes</taxon>
        <taxon>Harpellales</taxon>
        <taxon>Legeriomycetaceae</taxon>
        <taxon>Zancudomyces</taxon>
    </lineage>
</organism>
<keyword evidence="3" id="KW-1185">Reference proteome</keyword>
<name>A0A1R1PPJ8_ZANCU</name>
<feature type="region of interest" description="Disordered" evidence="1">
    <location>
        <begin position="24"/>
        <end position="44"/>
    </location>
</feature>
<feature type="compositionally biased region" description="Basic and acidic residues" evidence="1">
    <location>
        <begin position="93"/>
        <end position="106"/>
    </location>
</feature>
<sequence length="106" mass="12160">MIVNEVIDFRRAAFEQHNAQLQENQEFENQNKQQHYQATHDADKSRAAMTTLEKKYQTKDVGEEESYEDEPSISASYASYDKVNSSKLSSSKDMMEALERDLSGTS</sequence>
<dbReference type="EMBL" id="LSSK01000571">
    <property type="protein sequence ID" value="OMH82879.1"/>
    <property type="molecule type" value="Genomic_DNA"/>
</dbReference>
<dbReference type="AlphaFoldDB" id="A0A1R1PPJ8"/>
<evidence type="ECO:0000313" key="3">
    <source>
        <dbReference type="Proteomes" id="UP000188320"/>
    </source>
</evidence>
<proteinExistence type="predicted"/>
<feature type="compositionally biased region" description="Acidic residues" evidence="1">
    <location>
        <begin position="62"/>
        <end position="71"/>
    </location>
</feature>
<comment type="caution">
    <text evidence="2">The sequence shown here is derived from an EMBL/GenBank/DDBJ whole genome shotgun (WGS) entry which is preliminary data.</text>
</comment>
<accession>A0A1R1PPJ8</accession>
<protein>
    <submittedName>
        <fullName evidence="2">Uncharacterized protein</fullName>
    </submittedName>
</protein>
<feature type="region of interest" description="Disordered" evidence="1">
    <location>
        <begin position="84"/>
        <end position="106"/>
    </location>
</feature>
<dbReference type="Proteomes" id="UP000188320">
    <property type="component" value="Unassembled WGS sequence"/>
</dbReference>
<feature type="region of interest" description="Disordered" evidence="1">
    <location>
        <begin position="54"/>
        <end position="73"/>
    </location>
</feature>
<evidence type="ECO:0000313" key="2">
    <source>
        <dbReference type="EMBL" id="OMH82879.1"/>
    </source>
</evidence>
<reference evidence="3" key="1">
    <citation type="submission" date="2017-01" db="EMBL/GenBank/DDBJ databases">
        <authorList>
            <person name="Wang Y."/>
            <person name="White M."/>
            <person name="Kvist S."/>
            <person name="Moncalvo J.-M."/>
        </authorList>
    </citation>
    <scope>NUCLEOTIDE SEQUENCE [LARGE SCALE GENOMIC DNA]</scope>
    <source>
        <strain evidence="3">COL-18-3</strain>
    </source>
</reference>
<evidence type="ECO:0000256" key="1">
    <source>
        <dbReference type="SAM" id="MobiDB-lite"/>
    </source>
</evidence>
<feature type="compositionally biased region" description="Low complexity" evidence="1">
    <location>
        <begin position="24"/>
        <end position="34"/>
    </location>
</feature>